<reference evidence="7 8" key="1">
    <citation type="submission" date="2018-06" db="EMBL/GenBank/DDBJ databases">
        <title>Genomic Encyclopedia of Archaeal and Bacterial Type Strains, Phase II (KMG-II): from individual species to whole genera.</title>
        <authorList>
            <person name="Goeker M."/>
        </authorList>
    </citation>
    <scope>NUCLEOTIDE SEQUENCE [LARGE SCALE GENOMIC DNA]</scope>
    <source>
        <strain evidence="7 8">CFPB 3232</strain>
    </source>
</reference>
<dbReference type="AlphaFoldDB" id="A0A328ZPE3"/>
<evidence type="ECO:0000256" key="2">
    <source>
        <dbReference type="ARBA" id="ARBA00022481"/>
    </source>
</evidence>
<sequence>MTLAQKLVTLVVFFLIILLLVGLTGLSQLRSMSTAQREMYTGTVVPLRKVVDGGRQAAVHFRRMYPYILKTDAKSRAESLTLNQQSEQAVLDAIVFLRQEGASPGLRETGQKLADTWAGYKASTAKIQAAVEAGNPEAAMGELNASTDRLHVDVRNLLLEAGKQQEQLARDDTERVAASVDRTFWIVSLLIGLGALLGAVLGWWLIRSVLRQLGGDPAQAAALSRQIAEGDLRETFVAQAGDSSSLIHHLSAMRRQLAQVIGQVRQSAEAVSQASAEISAGTNDLSARTEQQAAALEQTAASMDNLGATSRQNADGARQANQLAVSASTVAVQGGDVVAEVVQTMRGINESSRRIADIIGVIDSIAFQTNILALNAAVEAARAGEQGRGFAVVASEVRSLAQRSAQAAKEIKDLIGASVERVEQGSQLVDKAGATMAEVVSAIQRVTDLVGEISAASSVQSDGVAQVGEAVAVMDRSTQQNAALVEESAAAAQSMRQQAAQLVRAVDVFRT</sequence>
<feature type="transmembrane region" description="Helical" evidence="5">
    <location>
        <begin position="6"/>
        <end position="29"/>
    </location>
</feature>
<dbReference type="InterPro" id="IPR004089">
    <property type="entry name" value="MCPsignal_dom"/>
</dbReference>
<dbReference type="PANTHER" id="PTHR43531">
    <property type="entry name" value="PROTEIN ICFG"/>
    <property type="match status" value="1"/>
</dbReference>
<evidence type="ECO:0000313" key="7">
    <source>
        <dbReference type="EMBL" id="RAR84697.1"/>
    </source>
</evidence>
<dbReference type="FunFam" id="1.10.287.950:FF:000001">
    <property type="entry name" value="Methyl-accepting chemotaxis sensory transducer"/>
    <property type="match status" value="1"/>
</dbReference>
<comment type="similarity">
    <text evidence="3">Belongs to the methyl-accepting chemotaxis (MCP) protein family.</text>
</comment>
<dbReference type="SMART" id="SM00283">
    <property type="entry name" value="MA"/>
    <property type="match status" value="1"/>
</dbReference>
<gene>
    <name evidence="7" type="ORF">AX018_101049</name>
</gene>
<dbReference type="SUPFAM" id="SSF58104">
    <property type="entry name" value="Methyl-accepting chemotaxis protein (MCP) signaling domain"/>
    <property type="match status" value="1"/>
</dbReference>
<feature type="transmembrane region" description="Helical" evidence="5">
    <location>
        <begin position="184"/>
        <end position="206"/>
    </location>
</feature>
<dbReference type="PRINTS" id="PR00260">
    <property type="entry name" value="CHEMTRNSDUCR"/>
</dbReference>
<dbReference type="GO" id="GO:0004888">
    <property type="term" value="F:transmembrane signaling receptor activity"/>
    <property type="evidence" value="ECO:0007669"/>
    <property type="project" value="InterPro"/>
</dbReference>
<dbReference type="RefSeq" id="WP_281269539.1">
    <property type="nucleotide sequence ID" value="NZ_CBCSGC010000003.1"/>
</dbReference>
<evidence type="ECO:0000313" key="8">
    <source>
        <dbReference type="Proteomes" id="UP000248856"/>
    </source>
</evidence>
<evidence type="ECO:0000256" key="3">
    <source>
        <dbReference type="ARBA" id="ARBA00029447"/>
    </source>
</evidence>
<dbReference type="EMBL" id="QLTA01000010">
    <property type="protein sequence ID" value="RAR84697.1"/>
    <property type="molecule type" value="Genomic_DNA"/>
</dbReference>
<dbReference type="CDD" id="cd11386">
    <property type="entry name" value="MCP_signal"/>
    <property type="match status" value="1"/>
</dbReference>
<dbReference type="PROSITE" id="PS50111">
    <property type="entry name" value="CHEMOTAXIS_TRANSDUC_2"/>
    <property type="match status" value="1"/>
</dbReference>
<accession>A0A328ZPE3</accession>
<keyword evidence="4" id="KW-0807">Transducer</keyword>
<dbReference type="InterPro" id="IPR024478">
    <property type="entry name" value="HlyB_4HB_MCP"/>
</dbReference>
<evidence type="ECO:0000259" key="6">
    <source>
        <dbReference type="PROSITE" id="PS50111"/>
    </source>
</evidence>
<evidence type="ECO:0000256" key="4">
    <source>
        <dbReference type="PROSITE-ProRule" id="PRU00284"/>
    </source>
</evidence>
<proteinExistence type="inferred from homology"/>
<keyword evidence="8" id="KW-1185">Reference proteome</keyword>
<dbReference type="Proteomes" id="UP000248856">
    <property type="component" value="Unassembled WGS sequence"/>
</dbReference>
<dbReference type="GO" id="GO:0007165">
    <property type="term" value="P:signal transduction"/>
    <property type="evidence" value="ECO:0007669"/>
    <property type="project" value="UniProtKB-KW"/>
</dbReference>
<keyword evidence="5" id="KW-1133">Transmembrane helix</keyword>
<comment type="caution">
    <text evidence="7">The sequence shown here is derived from an EMBL/GenBank/DDBJ whole genome shotgun (WGS) entry which is preliminary data.</text>
</comment>
<comment type="subcellular location">
    <subcellularLocation>
        <location evidence="1">Membrane</location>
    </subcellularLocation>
</comment>
<dbReference type="GO" id="GO:0005886">
    <property type="term" value="C:plasma membrane"/>
    <property type="evidence" value="ECO:0007669"/>
    <property type="project" value="TreeGrafter"/>
</dbReference>
<dbReference type="Pfam" id="PF00015">
    <property type="entry name" value="MCPsignal"/>
    <property type="match status" value="1"/>
</dbReference>
<organism evidence="7 8">
    <name type="scientific">Paracidovorax anthurii</name>
    <dbReference type="NCBI Taxonomy" id="78229"/>
    <lineage>
        <taxon>Bacteria</taxon>
        <taxon>Pseudomonadati</taxon>
        <taxon>Pseudomonadota</taxon>
        <taxon>Betaproteobacteria</taxon>
        <taxon>Burkholderiales</taxon>
        <taxon>Comamonadaceae</taxon>
        <taxon>Paracidovorax</taxon>
    </lineage>
</organism>
<protein>
    <submittedName>
        <fullName evidence="7">Methyl-accepting chemotaxis protein</fullName>
    </submittedName>
</protein>
<dbReference type="InterPro" id="IPR051310">
    <property type="entry name" value="MCP_chemotaxis"/>
</dbReference>
<evidence type="ECO:0000256" key="1">
    <source>
        <dbReference type="ARBA" id="ARBA00004370"/>
    </source>
</evidence>
<evidence type="ECO:0000256" key="5">
    <source>
        <dbReference type="SAM" id="Phobius"/>
    </source>
</evidence>
<feature type="domain" description="Methyl-accepting transducer" evidence="6">
    <location>
        <begin position="267"/>
        <end position="496"/>
    </location>
</feature>
<dbReference type="GO" id="GO:0006935">
    <property type="term" value="P:chemotaxis"/>
    <property type="evidence" value="ECO:0007669"/>
    <property type="project" value="InterPro"/>
</dbReference>
<name>A0A328ZPE3_9BURK</name>
<keyword evidence="5" id="KW-0812">Transmembrane</keyword>
<keyword evidence="5" id="KW-0472">Membrane</keyword>
<dbReference type="Pfam" id="PF12729">
    <property type="entry name" value="4HB_MCP_1"/>
    <property type="match status" value="1"/>
</dbReference>
<dbReference type="PANTHER" id="PTHR43531:SF14">
    <property type="entry name" value="METHYL-ACCEPTING CHEMOTAXIS PROTEIN I-RELATED"/>
    <property type="match status" value="1"/>
</dbReference>
<keyword evidence="2" id="KW-0488">Methylation</keyword>
<dbReference type="InterPro" id="IPR004090">
    <property type="entry name" value="Chemotax_Me-accpt_rcpt"/>
</dbReference>
<dbReference type="Gene3D" id="1.10.287.950">
    <property type="entry name" value="Methyl-accepting chemotaxis protein"/>
    <property type="match status" value="1"/>
</dbReference>